<sequence length="495" mass="56338">MQDIFAVLSLPVILLFALLGFIALVYLYGVSGYWIMKKMKVPGAKPLPYVGNLRDLAKAGGVHLGILKYYKKYGKIFSICFGRQTSIVIADPEMIKQIMVKDFHNFTDRYNEFPPAKRQKGMFNAKYEDWKRIRSTLTPVFTSGKLKMMVPLIENSCNTLVDKIKDVADTGNSVDMFSWFGQMTLEVILSTAFGIQSPIQSNPDNEFIARSREAFKAPLFLRVIQMLPFKNIMIKIFRLMTGNLSYFRTVAEEILRSRKAQDIQGTRDLVDIMLSAKNLDGSRRLDDDEIASQSVVFLLAGHETSSNTLSMTAYYLALNPEIQERLRYEILIAQQTNPGKAVYDLIPDLEYLECVINEVQRLSPPAHMVNRKCSNEYTINGITIPAGMQVVFPIYSLHHDPEAWPEPEKFDPERFRGPAKASRHPFQFLPFGEGPRNCIGKRFALLEVKITLVNILTKYRFVRCPETQVPLKMIPGITLIPKDGVFLRTESCTNT</sequence>
<evidence type="ECO:0000256" key="6">
    <source>
        <dbReference type="ARBA" id="ARBA00022848"/>
    </source>
</evidence>
<evidence type="ECO:0000256" key="12">
    <source>
        <dbReference type="SAM" id="Phobius"/>
    </source>
</evidence>
<dbReference type="GO" id="GO:0020037">
    <property type="term" value="F:heme binding"/>
    <property type="evidence" value="ECO:0007669"/>
    <property type="project" value="InterPro"/>
</dbReference>
<dbReference type="InterPro" id="IPR017972">
    <property type="entry name" value="Cyt_P450_CS"/>
</dbReference>
<dbReference type="AlphaFoldDB" id="A0A6P8I119"/>
<organism evidence="13 14">
    <name type="scientific">Actinia tenebrosa</name>
    <name type="common">Australian red waratah sea anemone</name>
    <dbReference type="NCBI Taxonomy" id="6105"/>
    <lineage>
        <taxon>Eukaryota</taxon>
        <taxon>Metazoa</taxon>
        <taxon>Cnidaria</taxon>
        <taxon>Anthozoa</taxon>
        <taxon>Hexacorallia</taxon>
        <taxon>Actiniaria</taxon>
        <taxon>Actiniidae</taxon>
        <taxon>Actinia</taxon>
    </lineage>
</organism>
<dbReference type="GO" id="GO:0008395">
    <property type="term" value="F:steroid hydroxylase activity"/>
    <property type="evidence" value="ECO:0007669"/>
    <property type="project" value="TreeGrafter"/>
</dbReference>
<evidence type="ECO:0000256" key="5">
    <source>
        <dbReference type="ARBA" id="ARBA00022723"/>
    </source>
</evidence>
<dbReference type="PRINTS" id="PR00385">
    <property type="entry name" value="P450"/>
</dbReference>
<keyword evidence="12" id="KW-0812">Transmembrane</keyword>
<evidence type="ECO:0000256" key="1">
    <source>
        <dbReference type="ARBA" id="ARBA00004174"/>
    </source>
</evidence>
<keyword evidence="4 10" id="KW-0349">Heme</keyword>
<evidence type="ECO:0000256" key="11">
    <source>
        <dbReference type="RuleBase" id="RU000461"/>
    </source>
</evidence>
<dbReference type="FunFam" id="1.10.630.10:FF:000042">
    <property type="entry name" value="Cytochrome P450"/>
    <property type="match status" value="1"/>
</dbReference>
<dbReference type="PANTHER" id="PTHR24302:SF15">
    <property type="entry name" value="FATTY-ACID PEROXYGENASE"/>
    <property type="match status" value="1"/>
</dbReference>
<evidence type="ECO:0000256" key="8">
    <source>
        <dbReference type="ARBA" id="ARBA00023004"/>
    </source>
</evidence>
<dbReference type="FunCoup" id="A0A6P8I119">
    <property type="interactions" value="395"/>
</dbReference>
<evidence type="ECO:0000313" key="14">
    <source>
        <dbReference type="RefSeq" id="XP_031561226.1"/>
    </source>
</evidence>
<keyword evidence="13" id="KW-1185">Reference proteome</keyword>
<proteinExistence type="inferred from homology"/>
<keyword evidence="6" id="KW-0492">Microsome</keyword>
<evidence type="ECO:0000313" key="13">
    <source>
        <dbReference type="Proteomes" id="UP000515163"/>
    </source>
</evidence>
<name>A0A6P8I119_ACTTE</name>
<dbReference type="CDD" id="cd11055">
    <property type="entry name" value="CYP3A-like"/>
    <property type="match status" value="1"/>
</dbReference>
<dbReference type="InParanoid" id="A0A6P8I119"/>
<dbReference type="OrthoDB" id="1470350at2759"/>
<keyword evidence="12" id="KW-0472">Membrane</keyword>
<evidence type="ECO:0000256" key="3">
    <source>
        <dbReference type="ARBA" id="ARBA00010617"/>
    </source>
</evidence>
<keyword evidence="7 11" id="KW-0560">Oxidoreductase</keyword>
<comment type="function">
    <text evidence="9">Cytochromes P450 are a group of heme-thiolate monooxygenases. They oxidize a variety of structurally unrelated compounds, including steroids, fatty acids, and xenobiotics.</text>
</comment>
<evidence type="ECO:0000256" key="7">
    <source>
        <dbReference type="ARBA" id="ARBA00023002"/>
    </source>
</evidence>
<dbReference type="Gene3D" id="1.10.630.10">
    <property type="entry name" value="Cytochrome P450"/>
    <property type="match status" value="1"/>
</dbReference>
<dbReference type="InterPro" id="IPR036396">
    <property type="entry name" value="Cyt_P450_sf"/>
</dbReference>
<dbReference type="InterPro" id="IPR001128">
    <property type="entry name" value="Cyt_P450"/>
</dbReference>
<keyword evidence="8 10" id="KW-0408">Iron</keyword>
<keyword evidence="11" id="KW-0503">Monooxygenase</keyword>
<dbReference type="Pfam" id="PF00067">
    <property type="entry name" value="p450"/>
    <property type="match status" value="1"/>
</dbReference>
<dbReference type="PROSITE" id="PS00086">
    <property type="entry name" value="CYTOCHROME_P450"/>
    <property type="match status" value="1"/>
</dbReference>
<dbReference type="PRINTS" id="PR00463">
    <property type="entry name" value="EP450I"/>
</dbReference>
<keyword evidence="5 10" id="KW-0479">Metal-binding</keyword>
<evidence type="ECO:0000256" key="10">
    <source>
        <dbReference type="PIRSR" id="PIRSR602401-1"/>
    </source>
</evidence>
<dbReference type="GO" id="GO:0005506">
    <property type="term" value="F:iron ion binding"/>
    <property type="evidence" value="ECO:0007669"/>
    <property type="project" value="InterPro"/>
</dbReference>
<protein>
    <submittedName>
        <fullName evidence="14">Cytochrome P450 3A29-like</fullName>
    </submittedName>
</protein>
<accession>A0A6P8I119</accession>
<dbReference type="GO" id="GO:0016705">
    <property type="term" value="F:oxidoreductase activity, acting on paired donors, with incorporation or reduction of molecular oxygen"/>
    <property type="evidence" value="ECO:0007669"/>
    <property type="project" value="InterPro"/>
</dbReference>
<evidence type="ECO:0000256" key="2">
    <source>
        <dbReference type="ARBA" id="ARBA00004406"/>
    </source>
</evidence>
<reference evidence="14" key="1">
    <citation type="submission" date="2025-08" db="UniProtKB">
        <authorList>
            <consortium name="RefSeq"/>
        </authorList>
    </citation>
    <scope>IDENTIFICATION</scope>
    <source>
        <tissue evidence="14">Tentacle</tissue>
    </source>
</reference>
<comment type="subcellular location">
    <subcellularLocation>
        <location evidence="2">Endoplasmic reticulum membrane</location>
        <topology evidence="2">Peripheral membrane protein</topology>
    </subcellularLocation>
    <subcellularLocation>
        <location evidence="1">Microsome membrane</location>
        <topology evidence="1">Peripheral membrane protein</topology>
    </subcellularLocation>
</comment>
<dbReference type="KEGG" id="aten:116297188"/>
<dbReference type="RefSeq" id="XP_031561226.1">
    <property type="nucleotide sequence ID" value="XM_031705366.1"/>
</dbReference>
<dbReference type="Proteomes" id="UP000515163">
    <property type="component" value="Unplaced"/>
</dbReference>
<evidence type="ECO:0000256" key="4">
    <source>
        <dbReference type="ARBA" id="ARBA00022617"/>
    </source>
</evidence>
<comment type="similarity">
    <text evidence="3 11">Belongs to the cytochrome P450 family.</text>
</comment>
<evidence type="ECO:0000256" key="9">
    <source>
        <dbReference type="ARBA" id="ARBA00043906"/>
    </source>
</evidence>
<gene>
    <name evidence="14" type="primary">LOC116297188</name>
</gene>
<dbReference type="GO" id="GO:0005789">
    <property type="term" value="C:endoplasmic reticulum membrane"/>
    <property type="evidence" value="ECO:0007669"/>
    <property type="project" value="UniProtKB-SubCell"/>
</dbReference>
<comment type="cofactor">
    <cofactor evidence="10">
        <name>heme</name>
        <dbReference type="ChEBI" id="CHEBI:30413"/>
    </cofactor>
</comment>
<feature type="binding site" description="axial binding residue" evidence="10">
    <location>
        <position position="438"/>
    </location>
    <ligand>
        <name>heme</name>
        <dbReference type="ChEBI" id="CHEBI:30413"/>
    </ligand>
    <ligandPart>
        <name>Fe</name>
        <dbReference type="ChEBI" id="CHEBI:18248"/>
    </ligandPart>
</feature>
<dbReference type="SUPFAM" id="SSF48264">
    <property type="entry name" value="Cytochrome P450"/>
    <property type="match status" value="1"/>
</dbReference>
<keyword evidence="6" id="KW-0256">Endoplasmic reticulum</keyword>
<dbReference type="GeneID" id="116297188"/>
<dbReference type="PANTHER" id="PTHR24302">
    <property type="entry name" value="CYTOCHROME P450 FAMILY 3"/>
    <property type="match status" value="1"/>
</dbReference>
<dbReference type="InterPro" id="IPR002401">
    <property type="entry name" value="Cyt_P450_E_grp-I"/>
</dbReference>
<dbReference type="InterPro" id="IPR050705">
    <property type="entry name" value="Cytochrome_P450_3A"/>
</dbReference>
<feature type="transmembrane region" description="Helical" evidence="12">
    <location>
        <begin position="6"/>
        <end position="30"/>
    </location>
</feature>
<keyword evidence="12" id="KW-1133">Transmembrane helix</keyword>